<evidence type="ECO:0000313" key="7">
    <source>
        <dbReference type="Proteomes" id="UP000001225"/>
    </source>
</evidence>
<dbReference type="Proteomes" id="UP000001225">
    <property type="component" value="Chromosome"/>
</dbReference>
<dbReference type="PANTHER" id="PTHR30055:SF234">
    <property type="entry name" value="HTH-TYPE TRANSCRIPTIONAL REGULATOR BETI"/>
    <property type="match status" value="1"/>
</dbReference>
<evidence type="ECO:0000256" key="2">
    <source>
        <dbReference type="ARBA" id="ARBA00023125"/>
    </source>
</evidence>
<dbReference type="KEGG" id="bpt:Bpet1675"/>
<proteinExistence type="predicted"/>
<dbReference type="InterPro" id="IPR001647">
    <property type="entry name" value="HTH_TetR"/>
</dbReference>
<dbReference type="GO" id="GO:0000976">
    <property type="term" value="F:transcription cis-regulatory region binding"/>
    <property type="evidence" value="ECO:0007669"/>
    <property type="project" value="TreeGrafter"/>
</dbReference>
<feature type="domain" description="HTH tetR-type" evidence="5">
    <location>
        <begin position="89"/>
        <end position="149"/>
    </location>
</feature>
<name>A9IHZ5_BORPD</name>
<dbReference type="STRING" id="94624.Bpet1675"/>
<keyword evidence="7" id="KW-1185">Reference proteome</keyword>
<keyword evidence="1" id="KW-0805">Transcription regulation</keyword>
<dbReference type="eggNOG" id="COG1309">
    <property type="taxonomic scope" value="Bacteria"/>
</dbReference>
<accession>A9IHZ5</accession>
<dbReference type="Pfam" id="PF00440">
    <property type="entry name" value="TetR_N"/>
    <property type="match status" value="1"/>
</dbReference>
<evidence type="ECO:0000313" key="6">
    <source>
        <dbReference type="EMBL" id="CAP42014.1"/>
    </source>
</evidence>
<dbReference type="PANTHER" id="PTHR30055">
    <property type="entry name" value="HTH-TYPE TRANSCRIPTIONAL REGULATOR RUTR"/>
    <property type="match status" value="1"/>
</dbReference>
<dbReference type="GO" id="GO:0003700">
    <property type="term" value="F:DNA-binding transcription factor activity"/>
    <property type="evidence" value="ECO:0007669"/>
    <property type="project" value="TreeGrafter"/>
</dbReference>
<protein>
    <submittedName>
        <fullName evidence="6">Transcriptional regulator, TetR-family</fullName>
    </submittedName>
</protein>
<dbReference type="SUPFAM" id="SSF46689">
    <property type="entry name" value="Homeodomain-like"/>
    <property type="match status" value="1"/>
</dbReference>
<dbReference type="InterPro" id="IPR009057">
    <property type="entry name" value="Homeodomain-like_sf"/>
</dbReference>
<dbReference type="InterPro" id="IPR050109">
    <property type="entry name" value="HTH-type_TetR-like_transc_reg"/>
</dbReference>
<feature type="DNA-binding region" description="H-T-H motif" evidence="4">
    <location>
        <begin position="112"/>
        <end position="131"/>
    </location>
</feature>
<sequence>MRRHLAACQAHYFGNAKQSWIQAGTEPKHVSSPGAGPCRVAWLALLITTLLNQSTAILPDAPLLRRDTVSETVPVMDTALPTHAQRLTALRRQLILDAAQRVFERDGLEKTTVRAIAKEAGCTTGAIYPWFGGKEAIYAELLEASLERLRDRLASALAQGGGGAARRVIEAFFGYYAERATEFSLGMYLFQGLGPRGLGREADDRLNARLRGCVDLLGRGLRAAKPWPDEMVAVEQMQVFTYLMGLLLLFHTRRLKSLDQQAAGLLERYCATLEQR</sequence>
<keyword evidence="3" id="KW-0804">Transcription</keyword>
<reference evidence="6 7" key="1">
    <citation type="journal article" date="2008" name="BMC Genomics">
        <title>The missing link: Bordetella petrii is endowed with both the metabolic versatility of environmental bacteria and virulence traits of pathogenic Bordetellae.</title>
        <authorList>
            <person name="Gross R."/>
            <person name="Guzman C.A."/>
            <person name="Sebaihia M."/>
            <person name="Martins Dos Santos V.A."/>
            <person name="Pieper D.H."/>
            <person name="Koebnik R."/>
            <person name="Lechner M."/>
            <person name="Bartels D."/>
            <person name="Buhrmester J."/>
            <person name="Choudhuri J.V."/>
            <person name="Ebensen T."/>
            <person name="Gaigalat L."/>
            <person name="Herrmann S."/>
            <person name="Khachane A.N."/>
            <person name="Larisch C."/>
            <person name="Link S."/>
            <person name="Linke B."/>
            <person name="Meyer F."/>
            <person name="Mormann S."/>
            <person name="Nakunst D."/>
            <person name="Rueckert C."/>
            <person name="Schneiker-Bekel S."/>
            <person name="Schulze K."/>
            <person name="Vorhoelter F.J."/>
            <person name="Yevsa T."/>
            <person name="Engle J.T."/>
            <person name="Goldman W.E."/>
            <person name="Puehler A."/>
            <person name="Goebel U.B."/>
            <person name="Goesmann A."/>
            <person name="Bloecker H."/>
            <person name="Kaiser O."/>
            <person name="Martinez-Arias R."/>
        </authorList>
    </citation>
    <scope>NUCLEOTIDE SEQUENCE [LARGE SCALE GENOMIC DNA]</scope>
    <source>
        <strain evidence="7">ATCC BAA-461 / DSM 12804 / CCUG 43448 / CIP 107267 / Se-1111R</strain>
    </source>
</reference>
<evidence type="ECO:0000256" key="3">
    <source>
        <dbReference type="ARBA" id="ARBA00023163"/>
    </source>
</evidence>
<dbReference type="PROSITE" id="PS50977">
    <property type="entry name" value="HTH_TETR_2"/>
    <property type="match status" value="1"/>
</dbReference>
<dbReference type="Gene3D" id="1.10.357.10">
    <property type="entry name" value="Tetracycline Repressor, domain 2"/>
    <property type="match status" value="1"/>
</dbReference>
<dbReference type="EMBL" id="AM902716">
    <property type="protein sequence ID" value="CAP42014.1"/>
    <property type="molecule type" value="Genomic_DNA"/>
</dbReference>
<keyword evidence="2 4" id="KW-0238">DNA-binding</keyword>
<dbReference type="AlphaFoldDB" id="A9IHZ5"/>
<evidence type="ECO:0000256" key="1">
    <source>
        <dbReference type="ARBA" id="ARBA00023015"/>
    </source>
</evidence>
<organism evidence="6 7">
    <name type="scientific">Bordetella petrii (strain ATCC BAA-461 / DSM 12804 / CCUG 43448 / CIP 107267 / Se-1111R)</name>
    <dbReference type="NCBI Taxonomy" id="340100"/>
    <lineage>
        <taxon>Bacteria</taxon>
        <taxon>Pseudomonadati</taxon>
        <taxon>Pseudomonadota</taxon>
        <taxon>Betaproteobacteria</taxon>
        <taxon>Burkholderiales</taxon>
        <taxon>Alcaligenaceae</taxon>
        <taxon>Bordetella</taxon>
    </lineage>
</organism>
<gene>
    <name evidence="6" type="ordered locus">Bpet1675</name>
</gene>
<evidence type="ECO:0000256" key="4">
    <source>
        <dbReference type="PROSITE-ProRule" id="PRU00335"/>
    </source>
</evidence>
<dbReference type="PRINTS" id="PR00455">
    <property type="entry name" value="HTHTETR"/>
</dbReference>
<evidence type="ECO:0000259" key="5">
    <source>
        <dbReference type="PROSITE" id="PS50977"/>
    </source>
</evidence>